<dbReference type="Pfam" id="PF12040">
    <property type="entry name" value="DUF3526"/>
    <property type="match status" value="1"/>
</dbReference>
<evidence type="ECO:0000256" key="1">
    <source>
        <dbReference type="SAM" id="Phobius"/>
    </source>
</evidence>
<protein>
    <submittedName>
        <fullName evidence="2">DUF3526 domain-containing protein</fullName>
    </submittedName>
</protein>
<feature type="transmembrane region" description="Helical" evidence="1">
    <location>
        <begin position="235"/>
        <end position="254"/>
    </location>
</feature>
<dbReference type="Proteomes" id="UP000092484">
    <property type="component" value="Unassembled WGS sequence"/>
</dbReference>
<dbReference type="PATRIC" id="fig|1300349.4.peg.514"/>
<evidence type="ECO:0000313" key="3">
    <source>
        <dbReference type="Proteomes" id="UP000092484"/>
    </source>
</evidence>
<sequence>MSGTLRELRFLARDRGALLWIALAFLLSAAATGFGIAEVRDQRATIASLLEEDSKDRANAIAGQSDWGGAAYAAFHLTYAPPSDFAFAALGQRDTAPWLHRVRMLALEGQIHEADTKNADFGLIGRFDFAFLAAAVAPLLLILLLHDLRGGERVAGRHDLLVATAGKPSRLWLPRAGVRFAGLVLALLLPFWIGAALESAGLATVLAASALVIGALLVWWLIVEGIGRLRASPPVLLTALVGIWLTLALLVPSVSRAAIEAATPVPDGAEILMLQREAVNDAWDLPKEETMAPFLARHPEWEPLGTVEKPFEWKWYYAFQQVGDMRAEPIARAYREGRLARDRAAGLAAFLSPAALVERGFERLAHTDMRAMIAYEDRVRAFHDELRAFHYPLFFRDPPYDPAVFNDLPRYEAAE</sequence>
<feature type="transmembrane region" description="Helical" evidence="1">
    <location>
        <begin position="201"/>
        <end position="223"/>
    </location>
</feature>
<dbReference type="InterPro" id="IPR021913">
    <property type="entry name" value="DUF3526"/>
</dbReference>
<dbReference type="STRING" id="1300349.I603_0518"/>
<reference evidence="2 3" key="1">
    <citation type="submission" date="2016-06" db="EMBL/GenBank/DDBJ databases">
        <title>Genome sequence of Porphyrobacter dokdonensis DSW-74.</title>
        <authorList>
            <person name="Kim J.F."/>
            <person name="Song J.Y."/>
        </authorList>
    </citation>
    <scope>NUCLEOTIDE SEQUENCE [LARGE SCALE GENOMIC DNA]</scope>
    <source>
        <strain evidence="2 3">DSW-74</strain>
    </source>
</reference>
<dbReference type="EMBL" id="LZYB01000001">
    <property type="protein sequence ID" value="OBV12387.1"/>
    <property type="molecule type" value="Genomic_DNA"/>
</dbReference>
<evidence type="ECO:0000313" key="2">
    <source>
        <dbReference type="EMBL" id="OBV12387.1"/>
    </source>
</evidence>
<gene>
    <name evidence="2" type="ORF">I603_0518</name>
</gene>
<proteinExistence type="predicted"/>
<dbReference type="RefSeq" id="WP_068862220.1">
    <property type="nucleotide sequence ID" value="NZ_LZYB01000001.1"/>
</dbReference>
<keyword evidence="1" id="KW-0472">Membrane</keyword>
<comment type="caution">
    <text evidence="2">The sequence shown here is derived from an EMBL/GenBank/DDBJ whole genome shotgun (WGS) entry which is preliminary data.</text>
</comment>
<feature type="transmembrane region" description="Helical" evidence="1">
    <location>
        <begin position="176"/>
        <end position="195"/>
    </location>
</feature>
<organism evidence="2 3">
    <name type="scientific">Erythrobacter dokdonensis DSW-74</name>
    <dbReference type="NCBI Taxonomy" id="1300349"/>
    <lineage>
        <taxon>Bacteria</taxon>
        <taxon>Pseudomonadati</taxon>
        <taxon>Pseudomonadota</taxon>
        <taxon>Alphaproteobacteria</taxon>
        <taxon>Sphingomonadales</taxon>
        <taxon>Erythrobacteraceae</taxon>
        <taxon>Erythrobacter/Porphyrobacter group</taxon>
        <taxon>Erythrobacter</taxon>
    </lineage>
</organism>
<keyword evidence="1" id="KW-1133">Transmembrane helix</keyword>
<name>A0A1A7BLM9_9SPHN</name>
<keyword evidence="3" id="KW-1185">Reference proteome</keyword>
<accession>A0A1A7BLM9</accession>
<dbReference type="AlphaFoldDB" id="A0A1A7BLM9"/>
<keyword evidence="1" id="KW-0812">Transmembrane</keyword>
<feature type="transmembrane region" description="Helical" evidence="1">
    <location>
        <begin position="129"/>
        <end position="148"/>
    </location>
</feature>